<keyword evidence="4 9" id="KW-0349">Heme</keyword>
<dbReference type="GO" id="GO:0004497">
    <property type="term" value="F:monooxygenase activity"/>
    <property type="evidence" value="ECO:0007669"/>
    <property type="project" value="UniProtKB-KW"/>
</dbReference>
<evidence type="ECO:0000256" key="9">
    <source>
        <dbReference type="PIRSR" id="PIRSR602401-1"/>
    </source>
</evidence>
<dbReference type="Gene3D" id="1.10.630.10">
    <property type="entry name" value="Cytochrome P450"/>
    <property type="match status" value="1"/>
</dbReference>
<dbReference type="InterPro" id="IPR017972">
    <property type="entry name" value="Cyt_P450_CS"/>
</dbReference>
<evidence type="ECO:0000256" key="2">
    <source>
        <dbReference type="ARBA" id="ARBA00005179"/>
    </source>
</evidence>
<dbReference type="GO" id="GO:0020037">
    <property type="term" value="F:heme binding"/>
    <property type="evidence" value="ECO:0007669"/>
    <property type="project" value="InterPro"/>
</dbReference>
<keyword evidence="5 9" id="KW-0479">Metal-binding</keyword>
<dbReference type="InterPro" id="IPR036396">
    <property type="entry name" value="Cyt_P450_sf"/>
</dbReference>
<organism evidence="11 12">
    <name type="scientific">Ceratobasidium theobromae</name>
    <dbReference type="NCBI Taxonomy" id="1582974"/>
    <lineage>
        <taxon>Eukaryota</taxon>
        <taxon>Fungi</taxon>
        <taxon>Dikarya</taxon>
        <taxon>Basidiomycota</taxon>
        <taxon>Agaricomycotina</taxon>
        <taxon>Agaricomycetes</taxon>
        <taxon>Cantharellales</taxon>
        <taxon>Ceratobasidiaceae</taxon>
        <taxon>Ceratobasidium</taxon>
    </lineage>
</organism>
<dbReference type="OrthoDB" id="1055148at2759"/>
<dbReference type="GO" id="GO:0005506">
    <property type="term" value="F:iron ion binding"/>
    <property type="evidence" value="ECO:0007669"/>
    <property type="project" value="InterPro"/>
</dbReference>
<evidence type="ECO:0000256" key="6">
    <source>
        <dbReference type="ARBA" id="ARBA00023002"/>
    </source>
</evidence>
<sequence length="518" mass="58211">MTFGQYSWEGLLLLAGIGLLVLRRRANSKKLPLPPSPPPYFLLGNLKDLPNKFEWLGFEKISKNLQSDITSFSILGKTIIVLNSHRAVSDLLEKRANYADRPWIPMIHDPDLMDLGGAVSLSPYGPRWRQLRKAIHLDMQESVIPRYWPSLQAEAQRLVVRLSENGGSSLVSDIRHWVAAFLLSATYGYHLPKDSPNDPLLQRMIALLEAFTNGFQSSRFLVNVFPMLKYLPEWMPGGSFHEYARQGRELGKSVRADPFNKVKREMAEGIAQPSYVSRMLSEIGSKDKKDLSGGEDEDSLYYEDLIRQNAAATFGAGFDTTVASLSTFFIAMQLYPEVQSRAREEVLGVIDPSTGWPNPADVVNLPYLRNLLRELLRWIPSLPLGLAHAALEEDEYKGFRIPAKSIVVPNVWAITRDESVYPDPEVFNPDRFLDSTIPHEIPFGFGRRRCPGMHLANANLAIVIAYILTAFEISNALNLDGSEIKPSLISKDDPQGRPEPKCTLRARNPSLLAELKDE</sequence>
<evidence type="ECO:0000256" key="1">
    <source>
        <dbReference type="ARBA" id="ARBA00001971"/>
    </source>
</evidence>
<evidence type="ECO:0000256" key="7">
    <source>
        <dbReference type="ARBA" id="ARBA00023004"/>
    </source>
</evidence>
<gene>
    <name evidence="11" type="ORF">CTheo_5844</name>
</gene>
<dbReference type="Proteomes" id="UP000383932">
    <property type="component" value="Unassembled WGS sequence"/>
</dbReference>
<evidence type="ECO:0000256" key="4">
    <source>
        <dbReference type="ARBA" id="ARBA00022617"/>
    </source>
</evidence>
<accession>A0A5N5QG39</accession>
<dbReference type="PANTHER" id="PTHR46300">
    <property type="entry name" value="P450, PUTATIVE (EUROFUNG)-RELATED-RELATED"/>
    <property type="match status" value="1"/>
</dbReference>
<protein>
    <submittedName>
        <fullName evidence="11">O-methylsterigmatocystin oxidoreductase</fullName>
    </submittedName>
</protein>
<dbReference type="EMBL" id="SSOP01000149">
    <property type="protein sequence ID" value="KAB5590722.1"/>
    <property type="molecule type" value="Genomic_DNA"/>
</dbReference>
<dbReference type="PANTHER" id="PTHR46300:SF7">
    <property type="entry name" value="P450, PUTATIVE (EUROFUNG)-RELATED"/>
    <property type="match status" value="1"/>
</dbReference>
<dbReference type="SUPFAM" id="SSF48264">
    <property type="entry name" value="Cytochrome P450"/>
    <property type="match status" value="1"/>
</dbReference>
<dbReference type="InterPro" id="IPR001128">
    <property type="entry name" value="Cyt_P450"/>
</dbReference>
<feature type="binding site" description="axial binding residue" evidence="9">
    <location>
        <position position="450"/>
    </location>
    <ligand>
        <name>heme</name>
        <dbReference type="ChEBI" id="CHEBI:30413"/>
    </ligand>
    <ligandPart>
        <name>Fe</name>
        <dbReference type="ChEBI" id="CHEBI:18248"/>
    </ligandPart>
</feature>
<proteinExistence type="inferred from homology"/>
<dbReference type="PRINTS" id="PR00385">
    <property type="entry name" value="P450"/>
</dbReference>
<dbReference type="GO" id="GO:0016705">
    <property type="term" value="F:oxidoreductase activity, acting on paired donors, with incorporation or reduction of molecular oxygen"/>
    <property type="evidence" value="ECO:0007669"/>
    <property type="project" value="InterPro"/>
</dbReference>
<dbReference type="InterPro" id="IPR050364">
    <property type="entry name" value="Cytochrome_P450_fung"/>
</dbReference>
<dbReference type="Pfam" id="PF00067">
    <property type="entry name" value="p450"/>
    <property type="match status" value="1"/>
</dbReference>
<keyword evidence="7 9" id="KW-0408">Iron</keyword>
<keyword evidence="6 10" id="KW-0560">Oxidoreductase</keyword>
<comment type="caution">
    <text evidence="11">The sequence shown here is derived from an EMBL/GenBank/DDBJ whole genome shotgun (WGS) entry which is preliminary data.</text>
</comment>
<reference evidence="11 12" key="1">
    <citation type="journal article" date="2019" name="Fungal Biol. Biotechnol.">
        <title>Draft genome sequence of fastidious pathogen Ceratobasidium theobromae, which causes vascular-streak dieback in Theobroma cacao.</title>
        <authorList>
            <person name="Ali S.S."/>
            <person name="Asman A."/>
            <person name="Shao J."/>
            <person name="Firmansyah A.P."/>
            <person name="Susilo A.W."/>
            <person name="Rosmana A."/>
            <person name="McMahon P."/>
            <person name="Junaid M."/>
            <person name="Guest D."/>
            <person name="Kheng T.Y."/>
            <person name="Meinhardt L.W."/>
            <person name="Bailey B.A."/>
        </authorList>
    </citation>
    <scope>NUCLEOTIDE SEQUENCE [LARGE SCALE GENOMIC DNA]</scope>
    <source>
        <strain evidence="11 12">CT2</strain>
    </source>
</reference>
<name>A0A5N5QG39_9AGAM</name>
<keyword evidence="12" id="KW-1185">Reference proteome</keyword>
<dbReference type="PRINTS" id="PR00463">
    <property type="entry name" value="EP450I"/>
</dbReference>
<evidence type="ECO:0000256" key="5">
    <source>
        <dbReference type="ARBA" id="ARBA00022723"/>
    </source>
</evidence>
<evidence type="ECO:0000313" key="11">
    <source>
        <dbReference type="EMBL" id="KAB5590722.1"/>
    </source>
</evidence>
<dbReference type="InterPro" id="IPR002401">
    <property type="entry name" value="Cyt_P450_E_grp-I"/>
</dbReference>
<keyword evidence="8 10" id="KW-0503">Monooxygenase</keyword>
<dbReference type="PROSITE" id="PS00086">
    <property type="entry name" value="CYTOCHROME_P450"/>
    <property type="match status" value="1"/>
</dbReference>
<evidence type="ECO:0000256" key="10">
    <source>
        <dbReference type="RuleBase" id="RU000461"/>
    </source>
</evidence>
<comment type="similarity">
    <text evidence="3 10">Belongs to the cytochrome P450 family.</text>
</comment>
<comment type="cofactor">
    <cofactor evidence="1 9">
        <name>heme</name>
        <dbReference type="ChEBI" id="CHEBI:30413"/>
    </cofactor>
</comment>
<evidence type="ECO:0000256" key="8">
    <source>
        <dbReference type="ARBA" id="ARBA00023033"/>
    </source>
</evidence>
<evidence type="ECO:0000256" key="3">
    <source>
        <dbReference type="ARBA" id="ARBA00010617"/>
    </source>
</evidence>
<evidence type="ECO:0000313" key="12">
    <source>
        <dbReference type="Proteomes" id="UP000383932"/>
    </source>
</evidence>
<dbReference type="CDD" id="cd11065">
    <property type="entry name" value="CYP64-like"/>
    <property type="match status" value="1"/>
</dbReference>
<dbReference type="AlphaFoldDB" id="A0A5N5QG39"/>
<comment type="pathway">
    <text evidence="2">Secondary metabolite biosynthesis.</text>
</comment>